<dbReference type="CDD" id="cd07821">
    <property type="entry name" value="PYR_PYL_RCAR_like"/>
    <property type="match status" value="1"/>
</dbReference>
<sequence length="151" mass="17259">MPQVITDVTVTINAPIGQVWGVVASFGAESLWFPGVTTSSLEGYGPGSIRTIHFEKNDWVNMVREQMDVCDPIQHLLRFRVFNEDVTDAGDIYSNMVLEDIDGKSTKFRWFAEGEPLPDPVQHENMRQYVEEMYRRCADAIEKKLTRSKSE</sequence>
<dbReference type="AlphaFoldDB" id="A0A8H3NFS4"/>
<dbReference type="Proteomes" id="UP000465221">
    <property type="component" value="Unassembled WGS sequence"/>
</dbReference>
<dbReference type="InterPro" id="IPR019587">
    <property type="entry name" value="Polyketide_cyclase/dehydratase"/>
</dbReference>
<dbReference type="SUPFAM" id="SSF55961">
    <property type="entry name" value="Bet v1-like"/>
    <property type="match status" value="1"/>
</dbReference>
<evidence type="ECO:0000313" key="3">
    <source>
        <dbReference type="Proteomes" id="UP000465221"/>
    </source>
</evidence>
<evidence type="ECO:0008006" key="4">
    <source>
        <dbReference type="Google" id="ProtNLM"/>
    </source>
</evidence>
<dbReference type="GeneID" id="66996361"/>
<gene>
    <name evidence="2" type="ORF">Aud_008884</name>
    <name evidence="1" type="ORF">IFM46972_03066</name>
</gene>
<dbReference type="Gene3D" id="3.30.530.20">
    <property type="match status" value="1"/>
</dbReference>
<dbReference type="Pfam" id="PF10604">
    <property type="entry name" value="Polyketide_cyc2"/>
    <property type="match status" value="1"/>
</dbReference>
<organism evidence="1 3">
    <name type="scientific">Aspergillus udagawae</name>
    <dbReference type="NCBI Taxonomy" id="91492"/>
    <lineage>
        <taxon>Eukaryota</taxon>
        <taxon>Fungi</taxon>
        <taxon>Dikarya</taxon>
        <taxon>Ascomycota</taxon>
        <taxon>Pezizomycotina</taxon>
        <taxon>Eurotiomycetes</taxon>
        <taxon>Eurotiomycetidae</taxon>
        <taxon>Eurotiales</taxon>
        <taxon>Aspergillaceae</taxon>
        <taxon>Aspergillus</taxon>
        <taxon>Aspergillus subgen. Fumigati</taxon>
    </lineage>
</organism>
<accession>A0A8H3NFS4</accession>
<dbReference type="PANTHER" id="PTHR33789:SF5">
    <property type="entry name" value="BET V I_MAJOR LATEX PROTEIN DOMAIN-CONTAINING PROTEIN"/>
    <property type="match status" value="1"/>
</dbReference>
<dbReference type="InterPro" id="IPR053249">
    <property type="entry name" value="LFS"/>
</dbReference>
<reference evidence="1 3" key="2">
    <citation type="submission" date="2020-01" db="EMBL/GenBank/DDBJ databases">
        <title>Draft genome sequence of Aspergillus udagawae IFM 46972.</title>
        <authorList>
            <person name="Takahashi H."/>
            <person name="Yaguchi T."/>
        </authorList>
    </citation>
    <scope>NUCLEOTIDE SEQUENCE [LARGE SCALE GENOMIC DNA]</scope>
    <source>
        <strain evidence="1 3">IFM 46972</strain>
    </source>
</reference>
<dbReference type="EMBL" id="BLKC01000016">
    <property type="protein sequence ID" value="GFF30924.1"/>
    <property type="molecule type" value="Genomic_DNA"/>
</dbReference>
<comment type="caution">
    <text evidence="1">The sequence shown here is derived from an EMBL/GenBank/DDBJ whole genome shotgun (WGS) entry which is preliminary data.</text>
</comment>
<proteinExistence type="predicted"/>
<reference evidence="2" key="1">
    <citation type="journal article" date="2015" name="Genome Announc.">
        <title>Draft Genome Sequence of the Pathogenic Filamentous Fungus Aspergillus udagawae Strain IFM 46973T.</title>
        <authorList>
            <person name="Kusuya Y."/>
            <person name="Takahashi-Nakaguchi A."/>
            <person name="Takahashi H."/>
            <person name="Yaguchi T."/>
        </authorList>
    </citation>
    <scope>NUCLEOTIDE SEQUENCE</scope>
    <source>
        <strain evidence="2">IFM 46973</strain>
    </source>
</reference>
<dbReference type="Proteomes" id="UP000036893">
    <property type="component" value="Unassembled WGS sequence"/>
</dbReference>
<dbReference type="EMBL" id="BBXM02000007">
    <property type="protein sequence ID" value="GIC92418.1"/>
    <property type="molecule type" value="Genomic_DNA"/>
</dbReference>
<name>A0A8H3NFS4_9EURO</name>
<dbReference type="PANTHER" id="PTHR33789">
    <property type="entry name" value="LACHRYMATORY-FACTOR SYNTHASE"/>
    <property type="match status" value="1"/>
</dbReference>
<evidence type="ECO:0000313" key="2">
    <source>
        <dbReference type="EMBL" id="GIC92418.1"/>
    </source>
</evidence>
<reference evidence="2" key="3">
    <citation type="submission" date="2021-01" db="EMBL/GenBank/DDBJ databases">
        <title>Pan-genome distribution and transcriptional activeness of fungal secondary metabolism genes in Aspergillus section Fumigati.</title>
        <authorList>
            <person name="Takahashi H."/>
            <person name="Umemura M."/>
            <person name="Ninomiya A."/>
            <person name="Kusuya Y."/>
            <person name="Urayama S."/>
            <person name="Shimizu M."/>
            <person name="Watanabe A."/>
            <person name="Kamei K."/>
            <person name="Yaguchi T."/>
            <person name="Hagiwara D."/>
        </authorList>
    </citation>
    <scope>NUCLEOTIDE SEQUENCE</scope>
    <source>
        <strain evidence="2">IFM 46973</strain>
    </source>
</reference>
<dbReference type="RefSeq" id="XP_043149684.1">
    <property type="nucleotide sequence ID" value="XM_043293749.1"/>
</dbReference>
<dbReference type="InterPro" id="IPR023393">
    <property type="entry name" value="START-like_dom_sf"/>
</dbReference>
<protein>
    <recommendedName>
        <fullName evidence="4">SRPBCC family protein</fullName>
    </recommendedName>
</protein>
<evidence type="ECO:0000313" key="1">
    <source>
        <dbReference type="EMBL" id="GFF30924.1"/>
    </source>
</evidence>